<evidence type="ECO:0000256" key="1">
    <source>
        <dbReference type="ARBA" id="ARBA00022679"/>
    </source>
</evidence>
<dbReference type="Proteomes" id="UP000789719">
    <property type="component" value="Unassembled WGS sequence"/>
</dbReference>
<dbReference type="PANTHER" id="PTHR43877:SF2">
    <property type="entry name" value="AMINOALKYLPHOSPHONATE N-ACETYLTRANSFERASE-RELATED"/>
    <property type="match status" value="1"/>
</dbReference>
<dbReference type="PROSITE" id="PS51186">
    <property type="entry name" value="GNAT"/>
    <property type="match status" value="1"/>
</dbReference>
<dbReference type="InterPro" id="IPR050832">
    <property type="entry name" value="Bact_Acetyltransf"/>
</dbReference>
<name>A0ABM8ZB80_9LACO</name>
<keyword evidence="2" id="KW-0012">Acyltransferase</keyword>
<dbReference type="CDD" id="cd04301">
    <property type="entry name" value="NAT_SF"/>
    <property type="match status" value="1"/>
</dbReference>
<dbReference type="SUPFAM" id="SSF55729">
    <property type="entry name" value="Acyl-CoA N-acyltransferases (Nat)"/>
    <property type="match status" value="1"/>
</dbReference>
<evidence type="ECO:0000256" key="2">
    <source>
        <dbReference type="ARBA" id="ARBA00023315"/>
    </source>
</evidence>
<comment type="caution">
    <text evidence="4">The sequence shown here is derived from an EMBL/GenBank/DDBJ whole genome shotgun (WGS) entry which is preliminary data.</text>
</comment>
<dbReference type="Pfam" id="PF00583">
    <property type="entry name" value="Acetyltransf_1"/>
    <property type="match status" value="1"/>
</dbReference>
<sequence length="199" mass="22825">MLKKLTKEQLHKKFKQLFNNIIGVNEQQQAAMAMKAYQVKINDEMYYVGRAQVSDIDEILDIERAVYDGATPWNKQAFTSELHRKHDRLYLVIRKDDQLIAFIGSSYSRGTQDMHITNVAVLPVWQRRGIGSFLLNVIIDKARQIHATQVSLEVRVSNTKAQRVYSDLGFESLGVSAGYYFGDHEDALKMALKLSEDKK</sequence>
<accession>A0ABM8ZB80</accession>
<dbReference type="EMBL" id="CAKKNT010000015">
    <property type="protein sequence ID" value="CAH0418793.1"/>
    <property type="molecule type" value="Genomic_DNA"/>
</dbReference>
<dbReference type="PANTHER" id="PTHR43877">
    <property type="entry name" value="AMINOALKYLPHOSPHONATE N-ACETYLTRANSFERASE-RELATED-RELATED"/>
    <property type="match status" value="1"/>
</dbReference>
<gene>
    <name evidence="4" type="ORF">WGH24286_01230</name>
</gene>
<dbReference type="RefSeq" id="WP_230098874.1">
    <property type="nucleotide sequence ID" value="NZ_CAKKNT010000015.1"/>
</dbReference>
<dbReference type="InterPro" id="IPR000182">
    <property type="entry name" value="GNAT_dom"/>
</dbReference>
<proteinExistence type="predicted"/>
<organism evidence="4 5">
    <name type="scientific">Periweissella ghanensis</name>
    <dbReference type="NCBI Taxonomy" id="467997"/>
    <lineage>
        <taxon>Bacteria</taxon>
        <taxon>Bacillati</taxon>
        <taxon>Bacillota</taxon>
        <taxon>Bacilli</taxon>
        <taxon>Lactobacillales</taxon>
        <taxon>Lactobacillaceae</taxon>
        <taxon>Periweissella</taxon>
    </lineage>
</organism>
<reference evidence="4 5" key="1">
    <citation type="submission" date="2021-11" db="EMBL/GenBank/DDBJ databases">
        <authorList>
            <person name="Depoorter E."/>
        </authorList>
    </citation>
    <scope>NUCLEOTIDE SEQUENCE [LARGE SCALE GENOMIC DNA]</scope>
    <source>
        <strain evidence="4 5">LMG 24286</strain>
    </source>
</reference>
<keyword evidence="5" id="KW-1185">Reference proteome</keyword>
<dbReference type="Gene3D" id="3.40.630.30">
    <property type="match status" value="1"/>
</dbReference>
<protein>
    <recommendedName>
        <fullName evidence="3">N-acetyltransferase domain-containing protein</fullName>
    </recommendedName>
</protein>
<dbReference type="InterPro" id="IPR016181">
    <property type="entry name" value="Acyl_CoA_acyltransferase"/>
</dbReference>
<evidence type="ECO:0000313" key="5">
    <source>
        <dbReference type="Proteomes" id="UP000789719"/>
    </source>
</evidence>
<evidence type="ECO:0000313" key="4">
    <source>
        <dbReference type="EMBL" id="CAH0418793.1"/>
    </source>
</evidence>
<feature type="domain" description="N-acetyltransferase" evidence="3">
    <location>
        <begin position="46"/>
        <end position="195"/>
    </location>
</feature>
<dbReference type="NCBIfam" id="TIGR01575">
    <property type="entry name" value="rimI"/>
    <property type="match status" value="1"/>
</dbReference>
<dbReference type="InterPro" id="IPR006464">
    <property type="entry name" value="AcTrfase_RimI/Ard1"/>
</dbReference>
<keyword evidence="1" id="KW-0808">Transferase</keyword>
<evidence type="ECO:0000259" key="3">
    <source>
        <dbReference type="PROSITE" id="PS51186"/>
    </source>
</evidence>